<dbReference type="FunFam" id="2.30.29.30:FF:000135">
    <property type="entry name" value="Myotubularin related protein 6"/>
    <property type="match status" value="1"/>
</dbReference>
<dbReference type="EC" id="3.1.3.95" evidence="4"/>
<dbReference type="PROSITE" id="PS50178">
    <property type="entry name" value="ZF_FYVE"/>
    <property type="match status" value="1"/>
</dbReference>
<dbReference type="PROSITE" id="PS00383">
    <property type="entry name" value="TYR_PHOSPHATASE_1"/>
    <property type="match status" value="1"/>
</dbReference>
<evidence type="ECO:0000256" key="4">
    <source>
        <dbReference type="ARBA" id="ARBA00012903"/>
    </source>
</evidence>
<dbReference type="OrthoDB" id="271628at2759"/>
<dbReference type="SUPFAM" id="SSF52799">
    <property type="entry name" value="(Phosphotyrosine protein) phosphatases II"/>
    <property type="match status" value="1"/>
</dbReference>
<dbReference type="GO" id="GO:0052629">
    <property type="term" value="F:phosphatidylinositol-3,5-bisphosphate 3-phosphatase activity"/>
    <property type="evidence" value="ECO:0007669"/>
    <property type="project" value="UniProtKB-EC"/>
</dbReference>
<proteinExistence type="inferred from homology"/>
<dbReference type="PROSITE" id="PS51339">
    <property type="entry name" value="PPASE_MYOTUBULARIN"/>
    <property type="match status" value="1"/>
</dbReference>
<dbReference type="SMART" id="SM00064">
    <property type="entry name" value="FYVE"/>
    <property type="match status" value="1"/>
</dbReference>
<evidence type="ECO:0000256" key="10">
    <source>
        <dbReference type="ARBA" id="ARBA00023098"/>
    </source>
</evidence>
<name>A0A834XYM3_APHGI</name>
<comment type="similarity">
    <text evidence="3">Belongs to the protein-tyrosine phosphatase family. Non-receptor class myotubularin subfamily.</text>
</comment>
<dbReference type="InterPro" id="IPR011011">
    <property type="entry name" value="Znf_FYVE_PHD"/>
</dbReference>
<dbReference type="InterPro" id="IPR013083">
    <property type="entry name" value="Znf_RING/FYVE/PHD"/>
</dbReference>
<feature type="binding site" evidence="14">
    <location>
        <begin position="334"/>
        <end position="340"/>
    </location>
    <ligand>
        <name>substrate</name>
    </ligand>
</feature>
<evidence type="ECO:0000256" key="3">
    <source>
        <dbReference type="ARBA" id="ARBA00007471"/>
    </source>
</evidence>
<feature type="domain" description="Myotubularin phosphatase" evidence="18">
    <location>
        <begin position="126"/>
        <end position="500"/>
    </location>
</feature>
<dbReference type="Pfam" id="PF01363">
    <property type="entry name" value="FYVE"/>
    <property type="match status" value="1"/>
</dbReference>
<keyword evidence="10" id="KW-0443">Lipid metabolism</keyword>
<dbReference type="AlphaFoldDB" id="A0A834XYM3"/>
<dbReference type="SMART" id="SM00404">
    <property type="entry name" value="PTPc_motif"/>
    <property type="match status" value="1"/>
</dbReference>
<dbReference type="SUPFAM" id="SSF50729">
    <property type="entry name" value="PH domain-like"/>
    <property type="match status" value="1"/>
</dbReference>
<dbReference type="GO" id="GO:0046856">
    <property type="term" value="P:phosphatidylinositol dephosphorylation"/>
    <property type="evidence" value="ECO:0007669"/>
    <property type="project" value="TreeGrafter"/>
</dbReference>
<evidence type="ECO:0000256" key="13">
    <source>
        <dbReference type="PIRSR" id="PIRSR630564-1"/>
    </source>
</evidence>
<dbReference type="PANTHER" id="PTHR10807">
    <property type="entry name" value="MYOTUBULARIN-RELATED"/>
    <property type="match status" value="1"/>
</dbReference>
<feature type="active site" description="Phosphocysteine intermediate" evidence="13">
    <location>
        <position position="334"/>
    </location>
</feature>
<dbReference type="Gene3D" id="3.30.40.10">
    <property type="entry name" value="Zinc/RING finger domain, C3HC4 (zinc finger)"/>
    <property type="match status" value="1"/>
</dbReference>
<keyword evidence="20" id="KW-1185">Reference proteome</keyword>
<evidence type="ECO:0000256" key="1">
    <source>
        <dbReference type="ARBA" id="ARBA00004184"/>
    </source>
</evidence>
<dbReference type="CDD" id="cd15738">
    <property type="entry name" value="FYVE_MTMR_unchar"/>
    <property type="match status" value="1"/>
</dbReference>
<dbReference type="InterPro" id="IPR000306">
    <property type="entry name" value="Znf_FYVE"/>
</dbReference>
<evidence type="ECO:0000256" key="8">
    <source>
        <dbReference type="ARBA" id="ARBA00022801"/>
    </source>
</evidence>
<evidence type="ECO:0000256" key="12">
    <source>
        <dbReference type="ARBA" id="ARBA00032571"/>
    </source>
</evidence>
<dbReference type="InterPro" id="IPR029021">
    <property type="entry name" value="Prot-tyrosine_phosphatase-like"/>
</dbReference>
<comment type="subcellular location">
    <subcellularLocation>
        <location evidence="2">Cytoplasm</location>
    </subcellularLocation>
    <subcellularLocation>
        <location evidence="1">Endomembrane system</location>
        <topology evidence="1">Peripheral membrane protein</topology>
    </subcellularLocation>
</comment>
<dbReference type="InterPro" id="IPR017455">
    <property type="entry name" value="Znf_FYVE-rel"/>
</dbReference>
<evidence type="ECO:0000256" key="6">
    <source>
        <dbReference type="ARBA" id="ARBA00022723"/>
    </source>
</evidence>
<evidence type="ECO:0000256" key="7">
    <source>
        <dbReference type="ARBA" id="ARBA00022771"/>
    </source>
</evidence>
<feature type="binding site" evidence="14">
    <location>
        <begin position="274"/>
        <end position="275"/>
    </location>
    <ligand>
        <name>substrate</name>
    </ligand>
</feature>
<feature type="domain" description="Tyrosine specific protein phosphatases" evidence="16">
    <location>
        <begin position="304"/>
        <end position="365"/>
    </location>
</feature>
<evidence type="ECO:0000256" key="2">
    <source>
        <dbReference type="ARBA" id="ARBA00004496"/>
    </source>
</evidence>
<evidence type="ECO:0000259" key="16">
    <source>
        <dbReference type="PROSITE" id="PS50056"/>
    </source>
</evidence>
<dbReference type="Gene3D" id="2.30.29.30">
    <property type="entry name" value="Pleckstrin-homology domain (PH domain)/Phosphotyrosine-binding domain (PTB)"/>
    <property type="match status" value="1"/>
</dbReference>
<dbReference type="GO" id="GO:0004438">
    <property type="term" value="F:phosphatidylinositol-3-phosphate phosphatase activity"/>
    <property type="evidence" value="ECO:0007669"/>
    <property type="project" value="TreeGrafter"/>
</dbReference>
<dbReference type="EMBL" id="JACMRX010000002">
    <property type="protein sequence ID" value="KAF7995261.1"/>
    <property type="molecule type" value="Genomic_DNA"/>
</dbReference>
<dbReference type="InterPro" id="IPR003595">
    <property type="entry name" value="Tyr_Pase_cat"/>
</dbReference>
<dbReference type="InterPro" id="IPR016130">
    <property type="entry name" value="Tyr_Pase_AS"/>
</dbReference>
<keyword evidence="7 15" id="KW-0863">Zinc-finger</keyword>
<dbReference type="Proteomes" id="UP000639338">
    <property type="component" value="Unassembled WGS sequence"/>
</dbReference>
<protein>
    <recommendedName>
        <fullName evidence="4">phosphatidylinositol-3,5-bisphosphate 3-phosphatase</fullName>
        <ecNumber evidence="4">3.1.3.95</ecNumber>
    </recommendedName>
    <alternativeName>
        <fullName evidence="12">Phosphatidylinositol-3,5-bisphosphate 3-phosphatase</fullName>
    </alternativeName>
</protein>
<dbReference type="InterPro" id="IPR000387">
    <property type="entry name" value="Tyr_Pase_dom"/>
</dbReference>
<dbReference type="GO" id="GO:0012505">
    <property type="term" value="C:endomembrane system"/>
    <property type="evidence" value="ECO:0007669"/>
    <property type="project" value="UniProtKB-SubCell"/>
</dbReference>
<gene>
    <name evidence="19" type="ORF">HCN44_004733</name>
</gene>
<evidence type="ECO:0000256" key="9">
    <source>
        <dbReference type="ARBA" id="ARBA00022833"/>
    </source>
</evidence>
<dbReference type="PROSITE" id="PS50056">
    <property type="entry name" value="TYR_PHOSPHATASE_2"/>
    <property type="match status" value="1"/>
</dbReference>
<dbReference type="SUPFAM" id="SSF57903">
    <property type="entry name" value="FYVE/PHD zinc finger"/>
    <property type="match status" value="1"/>
</dbReference>
<dbReference type="Pfam" id="PF06602">
    <property type="entry name" value="Myotub-related"/>
    <property type="match status" value="1"/>
</dbReference>
<dbReference type="CDD" id="cd13210">
    <property type="entry name" value="PH-GRAM_MTMR6-like"/>
    <property type="match status" value="1"/>
</dbReference>
<evidence type="ECO:0000256" key="11">
    <source>
        <dbReference type="ARBA" id="ARBA00023136"/>
    </source>
</evidence>
<keyword evidence="6" id="KW-0479">Metal-binding</keyword>
<dbReference type="PANTHER" id="PTHR10807:SF8">
    <property type="entry name" value="PHOSPHATIDYLINOSITOL-3-PHOSPHATE PHOSPHATASE"/>
    <property type="match status" value="1"/>
</dbReference>
<evidence type="ECO:0000313" key="19">
    <source>
        <dbReference type="EMBL" id="KAF7995261.1"/>
    </source>
</evidence>
<reference evidence="19 20" key="1">
    <citation type="submission" date="2020-08" db="EMBL/GenBank/DDBJ databases">
        <title>Aphidius gifuensis genome sequencing and assembly.</title>
        <authorList>
            <person name="Du Z."/>
        </authorList>
    </citation>
    <scope>NUCLEOTIDE SEQUENCE [LARGE SCALE GENOMIC DNA]</scope>
    <source>
        <strain evidence="19">YNYX2018</strain>
        <tissue evidence="19">Adults</tissue>
    </source>
</reference>
<dbReference type="GO" id="GO:0008270">
    <property type="term" value="F:zinc ion binding"/>
    <property type="evidence" value="ECO:0007669"/>
    <property type="project" value="UniProtKB-KW"/>
</dbReference>
<sequence length="681" mass="78102">MSAMELIKTGKVENVRMLDRYSNNHSVGTLYLTPTHFVFMDSNGKKQIWILNTHIASIDKQPLTAAGSPLHIKCKHFLTLTFIISKERDCHDIFITLTKLSSPGKIEDLYCFNSRLTKDSDGKFDGWNLYDTQSEFQRQGLPNSEWSLTCLNINYELCDTYPRLLYVPTDCTNNILIGSAKFRSKGRLPVLTYLHSNKAAICRCSQPLSGFNARCPEDEQMLYHILMTNPTNKFMYVVDTRPRINAMANRAAGKGYENENFYENIKFRFFGIENIHVMRNSLSKLMELQRSTSMSAFLCGLENSGWLKHIRSILETGWFIAKAVNNGTTVVVHCSDGWDRTAQVCSIAALLLDPFYRTIQGFQALIEKDWLAFGHKFNDRCGHISSDPKELAPIFTQFIDATYQLLRQFPYMFQFNEYFLLTLHDHVHSCQHGTFVGNSEKERIILRLSERTCSLWSDVATQINEYINPLYACNKYKDECNKLLEPKLSPQSIELWRGLYFRYENGIHARESGDDYLLKIHDHTTSLEDHAKLLVKRLKSLGHNITGNTTNKNETNQKTIQPKNNCDNNDIIKNDETIDKTLIEKLNGNDDDRAKAKLLMNQIEIELKSVALDWKSSSKIEECSCSITFDAFNKRNHCWSCGNVFCTRCMANRSLLPGHLTKQIVPTCKSCSQSSPRIVNS</sequence>
<dbReference type="InterPro" id="IPR048994">
    <property type="entry name" value="PH-GRAM_MTMR6-9"/>
</dbReference>
<dbReference type="GO" id="GO:0005737">
    <property type="term" value="C:cytoplasm"/>
    <property type="evidence" value="ECO:0007669"/>
    <property type="project" value="UniProtKB-SubCell"/>
</dbReference>
<evidence type="ECO:0000259" key="17">
    <source>
        <dbReference type="PROSITE" id="PS50178"/>
    </source>
</evidence>
<dbReference type="InterPro" id="IPR011993">
    <property type="entry name" value="PH-like_dom_sf"/>
</dbReference>
<keyword evidence="11" id="KW-0472">Membrane</keyword>
<evidence type="ECO:0000256" key="5">
    <source>
        <dbReference type="ARBA" id="ARBA00022490"/>
    </source>
</evidence>
<accession>A0A834XYM3</accession>
<evidence type="ECO:0000259" key="18">
    <source>
        <dbReference type="PROSITE" id="PS51339"/>
    </source>
</evidence>
<feature type="domain" description="FYVE-type" evidence="17">
    <location>
        <begin position="625"/>
        <end position="676"/>
    </location>
</feature>
<keyword evidence="5" id="KW-0963">Cytoplasm</keyword>
<dbReference type="CDD" id="cd14532">
    <property type="entry name" value="PTP-MTMR6-like"/>
    <property type="match status" value="1"/>
</dbReference>
<dbReference type="InterPro" id="IPR030564">
    <property type="entry name" value="Myotubularin"/>
</dbReference>
<evidence type="ECO:0000256" key="14">
    <source>
        <dbReference type="PIRSR" id="PIRSR630564-2"/>
    </source>
</evidence>
<evidence type="ECO:0000313" key="20">
    <source>
        <dbReference type="Proteomes" id="UP000639338"/>
    </source>
</evidence>
<organism evidence="19 20">
    <name type="scientific">Aphidius gifuensis</name>
    <name type="common">Parasitoid wasp</name>
    <dbReference type="NCBI Taxonomy" id="684658"/>
    <lineage>
        <taxon>Eukaryota</taxon>
        <taxon>Metazoa</taxon>
        <taxon>Ecdysozoa</taxon>
        <taxon>Arthropoda</taxon>
        <taxon>Hexapoda</taxon>
        <taxon>Insecta</taxon>
        <taxon>Pterygota</taxon>
        <taxon>Neoptera</taxon>
        <taxon>Endopterygota</taxon>
        <taxon>Hymenoptera</taxon>
        <taxon>Apocrita</taxon>
        <taxon>Ichneumonoidea</taxon>
        <taxon>Braconidae</taxon>
        <taxon>Aphidiinae</taxon>
        <taxon>Aphidius</taxon>
    </lineage>
</organism>
<keyword evidence="9" id="KW-0862">Zinc</keyword>
<dbReference type="Pfam" id="PF21098">
    <property type="entry name" value="PH-GRAM_MTMR6-like"/>
    <property type="match status" value="1"/>
</dbReference>
<comment type="caution">
    <text evidence="19">The sequence shown here is derived from an EMBL/GenBank/DDBJ whole genome shotgun (WGS) entry which is preliminary data.</text>
</comment>
<keyword evidence="8" id="KW-0378">Hydrolase</keyword>
<evidence type="ECO:0000256" key="15">
    <source>
        <dbReference type="PROSITE-ProRule" id="PRU00091"/>
    </source>
</evidence>
<dbReference type="InterPro" id="IPR010569">
    <property type="entry name" value="Myotubularin-like_Pase_dom"/>
</dbReference>